<comment type="caution">
    <text evidence="1">The sequence shown here is derived from an EMBL/GenBank/DDBJ whole genome shotgun (WGS) entry which is preliminary data.</text>
</comment>
<gene>
    <name evidence="1" type="ORF">JMN32_08530</name>
</gene>
<proteinExistence type="predicted"/>
<name>A0A937G0P4_9BACT</name>
<accession>A0A937G0P4</accession>
<evidence type="ECO:0000313" key="1">
    <source>
        <dbReference type="EMBL" id="MBL6446351.1"/>
    </source>
</evidence>
<dbReference type="Proteomes" id="UP000614216">
    <property type="component" value="Unassembled WGS sequence"/>
</dbReference>
<sequence length="208" mass="24146">MMNSVLFGNGLNRLSATNKSWDELLDEIKYPNEFDNGNLPNTMVYERILFERPGLSNILEEELNVKEKIAKAYENIDAPSIYRELYSLNAQNYLTTNYDYAFRDSILDEFDYKVLNKSTEEIYSIRRKIEIEKNGHEPTNIWHIHGEIQHPKTIMLGLDHYCGEIGKIDAFIKGRYKYSVDGKTKKLKSVKEKLILNELDGVSSQPAK</sequence>
<evidence type="ECO:0000313" key="2">
    <source>
        <dbReference type="Proteomes" id="UP000614216"/>
    </source>
</evidence>
<reference evidence="1" key="1">
    <citation type="submission" date="2021-01" db="EMBL/GenBank/DDBJ databases">
        <title>Fulvivirga kasyanovii gen. nov., sp nov., a novel member of the phylum Bacteroidetes isolated from seawater in a mussel farm.</title>
        <authorList>
            <person name="Zhao L.-H."/>
            <person name="Wang Z.-J."/>
        </authorList>
    </citation>
    <scope>NUCLEOTIDE SEQUENCE</scope>
    <source>
        <strain evidence="1">29W222</strain>
    </source>
</reference>
<dbReference type="AlphaFoldDB" id="A0A937G0P4"/>
<dbReference type="RefSeq" id="WP_202855884.1">
    <property type="nucleotide sequence ID" value="NZ_JAEUGD010000023.1"/>
</dbReference>
<dbReference type="EMBL" id="JAEUGD010000023">
    <property type="protein sequence ID" value="MBL6446351.1"/>
    <property type="molecule type" value="Genomic_DNA"/>
</dbReference>
<protein>
    <submittedName>
        <fullName evidence="1">SIR2 family protein</fullName>
    </submittedName>
</protein>
<organism evidence="1 2">
    <name type="scientific">Fulvivirga marina</name>
    <dbReference type="NCBI Taxonomy" id="2494733"/>
    <lineage>
        <taxon>Bacteria</taxon>
        <taxon>Pseudomonadati</taxon>
        <taxon>Bacteroidota</taxon>
        <taxon>Cytophagia</taxon>
        <taxon>Cytophagales</taxon>
        <taxon>Fulvivirgaceae</taxon>
        <taxon>Fulvivirga</taxon>
    </lineage>
</organism>
<keyword evidence="2" id="KW-1185">Reference proteome</keyword>
<dbReference type="Pfam" id="PF13289">
    <property type="entry name" value="SIR2_2"/>
    <property type="match status" value="1"/>
</dbReference>